<evidence type="ECO:0000313" key="1">
    <source>
        <dbReference type="EMBL" id="QJB21811.1"/>
    </source>
</evidence>
<gene>
    <name evidence="1" type="ORF">XccvBFoX1_gp72c</name>
</gene>
<name>A0A858NP80_9CAUD</name>
<sequence>MDVIGLAQKVVYDLEPGDRMMHDSPSFQKEMREVVPGNNAFEFGRTLNSRFYVERVSDAPSKMKLSGYPLQTLRKGEWFVVDVDGLANVLLVISEFTALPSGAGKVFVNRKYNGGWKIVRIA</sequence>
<reference evidence="2" key="1">
    <citation type="submission" date="2020-03" db="EMBL/GenBank/DDBJ databases">
        <title>Development of an integrated pest management strategy to control Xanthomonas campestris pv. campestris by using bacteriophages.</title>
        <authorList>
            <person name="Holtappels D."/>
            <person name="Rombouts S."/>
            <person name="Lavigne R."/>
            <person name="Wagemans J."/>
        </authorList>
    </citation>
    <scope>NUCLEOTIDE SEQUENCE [LARGE SCALE GENOMIC DNA]</scope>
</reference>
<protein>
    <submittedName>
        <fullName evidence="1">Uncharacterized protein</fullName>
    </submittedName>
</protein>
<dbReference type="EMBL" id="MT161381">
    <property type="protein sequence ID" value="QJB21811.1"/>
    <property type="molecule type" value="Genomic_DNA"/>
</dbReference>
<proteinExistence type="predicted"/>
<dbReference type="Proteomes" id="UP000671938">
    <property type="component" value="Segment"/>
</dbReference>
<evidence type="ECO:0000313" key="2">
    <source>
        <dbReference type="Proteomes" id="UP000671938"/>
    </source>
</evidence>
<organism evidence="1 2">
    <name type="scientific">Xanthomonas phage FoX1</name>
    <dbReference type="NCBI Taxonomy" id="2723897"/>
    <lineage>
        <taxon>Viruses</taxon>
        <taxon>Duplodnaviria</taxon>
        <taxon>Heunggongvirae</taxon>
        <taxon>Uroviricota</taxon>
        <taxon>Caudoviricetes</taxon>
        <taxon>Foxunavirus</taxon>
        <taxon>Foxunavirus fox1</taxon>
    </lineage>
</organism>
<keyword evidence="2" id="KW-1185">Reference proteome</keyword>
<accession>A0A858NP80</accession>